<sequence length="225" mass="23986">MTLQIGFLLYPRFTQLDLTGPFEVFARMPGAKVHLIWKNTDPVEADSGLKITPTLTFEDCPKLDVLCVPGGPGQAAVSADSETIEFLKATAADCQYVTSVCTGALVLGAAGLLDGYKATTHWAATSALAQYGALYTPGRVVVDRNRITGGGVSAGIDFGFVVVAALAGEQVAKAIQLYIEYNPAPPFNCGHPDTADPETMALVVKWRTTSMEKRQELIRDAASKM</sequence>
<dbReference type="EMBL" id="JBHRSL010000028">
    <property type="protein sequence ID" value="MFC3053635.1"/>
    <property type="molecule type" value="Genomic_DNA"/>
</dbReference>
<comment type="caution">
    <text evidence="2">The sequence shown here is derived from an EMBL/GenBank/DDBJ whole genome shotgun (WGS) entry which is preliminary data.</text>
</comment>
<name>A0ABV7D9Q7_9PROT</name>
<proteinExistence type="predicted"/>
<dbReference type="PANTHER" id="PTHR43130">
    <property type="entry name" value="ARAC-FAMILY TRANSCRIPTIONAL REGULATOR"/>
    <property type="match status" value="1"/>
</dbReference>
<dbReference type="SUPFAM" id="SSF52317">
    <property type="entry name" value="Class I glutamine amidotransferase-like"/>
    <property type="match status" value="1"/>
</dbReference>
<dbReference type="Gene3D" id="3.40.50.880">
    <property type="match status" value="1"/>
</dbReference>
<dbReference type="PANTHER" id="PTHR43130:SF2">
    <property type="entry name" value="DJ-1_PFPI DOMAIN-CONTAINING PROTEIN"/>
    <property type="match status" value="1"/>
</dbReference>
<organism evidence="2 3">
    <name type="scientific">Kordiimonas pumila</name>
    <dbReference type="NCBI Taxonomy" id="2161677"/>
    <lineage>
        <taxon>Bacteria</taxon>
        <taxon>Pseudomonadati</taxon>
        <taxon>Pseudomonadota</taxon>
        <taxon>Alphaproteobacteria</taxon>
        <taxon>Kordiimonadales</taxon>
        <taxon>Kordiimonadaceae</taxon>
        <taxon>Kordiimonas</taxon>
    </lineage>
</organism>
<dbReference type="Pfam" id="PF01965">
    <property type="entry name" value="DJ-1_PfpI"/>
    <property type="match status" value="1"/>
</dbReference>
<dbReference type="Proteomes" id="UP001595444">
    <property type="component" value="Unassembled WGS sequence"/>
</dbReference>
<dbReference type="InterPro" id="IPR052158">
    <property type="entry name" value="INH-QAR"/>
</dbReference>
<feature type="domain" description="DJ-1/PfpI" evidence="1">
    <location>
        <begin position="6"/>
        <end position="164"/>
    </location>
</feature>
<dbReference type="RefSeq" id="WP_194214541.1">
    <property type="nucleotide sequence ID" value="NZ_CP061205.1"/>
</dbReference>
<gene>
    <name evidence="2" type="ORF">ACFOKA_17175</name>
</gene>
<dbReference type="InterPro" id="IPR002818">
    <property type="entry name" value="DJ-1/PfpI"/>
</dbReference>
<dbReference type="CDD" id="cd03139">
    <property type="entry name" value="GATase1_PfpI_2"/>
    <property type="match status" value="1"/>
</dbReference>
<reference evidence="3" key="1">
    <citation type="journal article" date="2019" name="Int. J. Syst. Evol. Microbiol.">
        <title>The Global Catalogue of Microorganisms (GCM) 10K type strain sequencing project: providing services to taxonomists for standard genome sequencing and annotation.</title>
        <authorList>
            <consortium name="The Broad Institute Genomics Platform"/>
            <consortium name="The Broad Institute Genome Sequencing Center for Infectious Disease"/>
            <person name="Wu L."/>
            <person name="Ma J."/>
        </authorList>
    </citation>
    <scope>NUCLEOTIDE SEQUENCE [LARGE SCALE GENOMIC DNA]</scope>
    <source>
        <strain evidence="3">KCTC 62164</strain>
    </source>
</reference>
<keyword evidence="2" id="KW-0456">Lyase</keyword>
<evidence type="ECO:0000313" key="3">
    <source>
        <dbReference type="Proteomes" id="UP001595444"/>
    </source>
</evidence>
<accession>A0ABV7D9Q7</accession>
<evidence type="ECO:0000259" key="1">
    <source>
        <dbReference type="Pfam" id="PF01965"/>
    </source>
</evidence>
<evidence type="ECO:0000313" key="2">
    <source>
        <dbReference type="EMBL" id="MFC3053635.1"/>
    </source>
</evidence>
<protein>
    <submittedName>
        <fullName evidence="2">DJ-1/PfpI family protein</fullName>
        <ecNumber evidence="2">4.2.1.-</ecNumber>
    </submittedName>
</protein>
<dbReference type="InterPro" id="IPR029062">
    <property type="entry name" value="Class_I_gatase-like"/>
</dbReference>
<keyword evidence="3" id="KW-1185">Reference proteome</keyword>
<dbReference type="EC" id="4.2.1.-" evidence="2"/>
<dbReference type="GO" id="GO:0016829">
    <property type="term" value="F:lyase activity"/>
    <property type="evidence" value="ECO:0007669"/>
    <property type="project" value="UniProtKB-KW"/>
</dbReference>